<sequence>MTVTAPSPITPREQLSLPYRFEFAADEHGAILDCFREHGFALIRQMAPPEVVADLRDAVWEVLGADDPPAHGHNRTSPEFVEHSPKAIRLLDASAYVELNRTLFGTDALTIHRSFAVLKNAGSPPVGWHRDYHHTVYDAPSEPDEFLDAGDHGFRALWYLDGSYPDNGGLWLIPDSHRDDWAGLEGFVFTEGRKSFHRVGEPVGDYEGFDDPQMLPLYVDPGDLVLYDLKTYHAAAAQTHSLRRACALILRPSEPAIAVPWAQTETTRRFLERTPERFASFLRNYVGIDYGWEIDAAGERIAPGPGPAGGQRGTPLRGS</sequence>
<dbReference type="Proteomes" id="UP000005801">
    <property type="component" value="Unassembled WGS sequence"/>
</dbReference>
<evidence type="ECO:0000256" key="2">
    <source>
        <dbReference type="SAM" id="MobiDB-lite"/>
    </source>
</evidence>
<organism evidence="3 4">
    <name type="scientific">Plesiocystis pacifica SIR-1</name>
    <dbReference type="NCBI Taxonomy" id="391625"/>
    <lineage>
        <taxon>Bacteria</taxon>
        <taxon>Pseudomonadati</taxon>
        <taxon>Myxococcota</taxon>
        <taxon>Polyangia</taxon>
        <taxon>Nannocystales</taxon>
        <taxon>Nannocystaceae</taxon>
        <taxon>Plesiocystis</taxon>
    </lineage>
</organism>
<evidence type="ECO:0008006" key="5">
    <source>
        <dbReference type="Google" id="ProtNLM"/>
    </source>
</evidence>
<gene>
    <name evidence="3" type="ORF">PPSIR1_40020</name>
</gene>
<proteinExistence type="predicted"/>
<dbReference type="AlphaFoldDB" id="A6FYD4"/>
<dbReference type="SUPFAM" id="SSF51197">
    <property type="entry name" value="Clavaminate synthase-like"/>
    <property type="match status" value="1"/>
</dbReference>
<name>A6FYD4_9BACT</name>
<dbReference type="Gene3D" id="2.60.120.620">
    <property type="entry name" value="q2cbj1_9rhob like domain"/>
    <property type="match status" value="1"/>
</dbReference>
<protein>
    <recommendedName>
        <fullName evidence="5">Phytanoyl-CoA dioxygenase</fullName>
    </recommendedName>
</protein>
<dbReference type="RefSeq" id="WP_006969483.1">
    <property type="nucleotide sequence ID" value="NZ_ABCS01000003.1"/>
</dbReference>
<dbReference type="Pfam" id="PF05721">
    <property type="entry name" value="PhyH"/>
    <property type="match status" value="1"/>
</dbReference>
<dbReference type="GO" id="GO:0005506">
    <property type="term" value="F:iron ion binding"/>
    <property type="evidence" value="ECO:0007669"/>
    <property type="project" value="UniProtKB-ARBA"/>
</dbReference>
<accession>A6FYD4</accession>
<keyword evidence="4" id="KW-1185">Reference proteome</keyword>
<dbReference type="STRING" id="391625.PPSIR1_40020"/>
<evidence type="ECO:0000256" key="1">
    <source>
        <dbReference type="ARBA" id="ARBA00001954"/>
    </source>
</evidence>
<evidence type="ECO:0000313" key="4">
    <source>
        <dbReference type="Proteomes" id="UP000005801"/>
    </source>
</evidence>
<dbReference type="GO" id="GO:0016706">
    <property type="term" value="F:2-oxoglutarate-dependent dioxygenase activity"/>
    <property type="evidence" value="ECO:0007669"/>
    <property type="project" value="UniProtKB-ARBA"/>
</dbReference>
<dbReference type="PANTHER" id="PTHR20883">
    <property type="entry name" value="PHYTANOYL-COA DIOXYGENASE DOMAIN CONTAINING 1"/>
    <property type="match status" value="1"/>
</dbReference>
<reference evidence="3 4" key="1">
    <citation type="submission" date="2007-06" db="EMBL/GenBank/DDBJ databases">
        <authorList>
            <person name="Shimkets L."/>
            <person name="Ferriera S."/>
            <person name="Johnson J."/>
            <person name="Kravitz S."/>
            <person name="Beeson K."/>
            <person name="Sutton G."/>
            <person name="Rogers Y.-H."/>
            <person name="Friedman R."/>
            <person name="Frazier M."/>
            <person name="Venter J.C."/>
        </authorList>
    </citation>
    <scope>NUCLEOTIDE SEQUENCE [LARGE SCALE GENOMIC DNA]</scope>
    <source>
        <strain evidence="3 4">SIR-1</strain>
    </source>
</reference>
<dbReference type="EMBL" id="ABCS01000003">
    <property type="protein sequence ID" value="EDM81513.1"/>
    <property type="molecule type" value="Genomic_DNA"/>
</dbReference>
<comment type="cofactor">
    <cofactor evidence="1">
        <name>Fe(2+)</name>
        <dbReference type="ChEBI" id="CHEBI:29033"/>
    </cofactor>
</comment>
<dbReference type="OrthoDB" id="9814777at2"/>
<feature type="region of interest" description="Disordered" evidence="2">
    <location>
        <begin position="299"/>
        <end position="319"/>
    </location>
</feature>
<evidence type="ECO:0000313" key="3">
    <source>
        <dbReference type="EMBL" id="EDM81513.1"/>
    </source>
</evidence>
<comment type="caution">
    <text evidence="3">The sequence shown here is derived from an EMBL/GenBank/DDBJ whole genome shotgun (WGS) entry which is preliminary data.</text>
</comment>
<dbReference type="PANTHER" id="PTHR20883:SF48">
    <property type="entry name" value="ECTOINE DIOXYGENASE"/>
    <property type="match status" value="1"/>
</dbReference>
<dbReference type="InterPro" id="IPR008775">
    <property type="entry name" value="Phytyl_CoA_dOase-like"/>
</dbReference>